<dbReference type="InterPro" id="IPR035965">
    <property type="entry name" value="PAS-like_dom_sf"/>
</dbReference>
<evidence type="ECO:0000259" key="17">
    <source>
        <dbReference type="PROSITE" id="PS50113"/>
    </source>
</evidence>
<dbReference type="SUPFAM" id="SSF55874">
    <property type="entry name" value="ATPase domain of HSP90 chaperone/DNA topoisomerase II/histidine kinase"/>
    <property type="match status" value="1"/>
</dbReference>
<dbReference type="PROSITE" id="PS50109">
    <property type="entry name" value="HIS_KIN"/>
    <property type="match status" value="1"/>
</dbReference>
<dbReference type="CDD" id="cd00130">
    <property type="entry name" value="PAS"/>
    <property type="match status" value="1"/>
</dbReference>
<proteinExistence type="predicted"/>
<dbReference type="InterPro" id="IPR003661">
    <property type="entry name" value="HisK_dim/P_dom"/>
</dbReference>
<keyword evidence="5" id="KW-0597">Phosphoprotein</keyword>
<dbReference type="SMART" id="SM00387">
    <property type="entry name" value="HATPase_c"/>
    <property type="match status" value="1"/>
</dbReference>
<dbReference type="InterPro" id="IPR000014">
    <property type="entry name" value="PAS"/>
</dbReference>
<dbReference type="InterPro" id="IPR033463">
    <property type="entry name" value="sCache_3"/>
</dbReference>
<keyword evidence="11 14" id="KW-1133">Transmembrane helix</keyword>
<dbReference type="GO" id="GO:0005524">
    <property type="term" value="F:ATP binding"/>
    <property type="evidence" value="ECO:0007669"/>
    <property type="project" value="UniProtKB-KW"/>
</dbReference>
<evidence type="ECO:0000256" key="8">
    <source>
        <dbReference type="ARBA" id="ARBA00022741"/>
    </source>
</evidence>
<protein>
    <recommendedName>
        <fullName evidence="3">histidine kinase</fullName>
        <ecNumber evidence="3">2.7.13.3</ecNumber>
    </recommendedName>
</protein>
<comment type="caution">
    <text evidence="18">The sequence shown here is derived from an EMBL/GenBank/DDBJ whole genome shotgun (WGS) entry which is preliminary data.</text>
</comment>
<dbReference type="InterPro" id="IPR013767">
    <property type="entry name" value="PAS_fold"/>
</dbReference>
<dbReference type="InterPro" id="IPR005467">
    <property type="entry name" value="His_kinase_dom"/>
</dbReference>
<evidence type="ECO:0000256" key="2">
    <source>
        <dbReference type="ARBA" id="ARBA00004651"/>
    </source>
</evidence>
<evidence type="ECO:0000313" key="18">
    <source>
        <dbReference type="EMBL" id="MDG4476544.1"/>
    </source>
</evidence>
<dbReference type="InterPro" id="IPR000700">
    <property type="entry name" value="PAS-assoc_C"/>
</dbReference>
<dbReference type="AlphaFoldDB" id="A0A9X4RM91"/>
<dbReference type="SUPFAM" id="SSF55785">
    <property type="entry name" value="PYP-like sensor domain (PAS domain)"/>
    <property type="match status" value="1"/>
</dbReference>
<dbReference type="InterPro" id="IPR003594">
    <property type="entry name" value="HATPase_dom"/>
</dbReference>
<evidence type="ECO:0000256" key="13">
    <source>
        <dbReference type="ARBA" id="ARBA00023136"/>
    </source>
</evidence>
<dbReference type="SMART" id="SM00388">
    <property type="entry name" value="HisKA"/>
    <property type="match status" value="1"/>
</dbReference>
<gene>
    <name evidence="18" type="ORF">OLX77_10305</name>
</gene>
<dbReference type="InterPro" id="IPR004358">
    <property type="entry name" value="Sig_transdc_His_kin-like_C"/>
</dbReference>
<evidence type="ECO:0000256" key="1">
    <source>
        <dbReference type="ARBA" id="ARBA00000085"/>
    </source>
</evidence>
<evidence type="ECO:0000313" key="19">
    <source>
        <dbReference type="Proteomes" id="UP001154240"/>
    </source>
</evidence>
<dbReference type="EMBL" id="JAPHEH010000001">
    <property type="protein sequence ID" value="MDG4476544.1"/>
    <property type="molecule type" value="Genomic_DNA"/>
</dbReference>
<dbReference type="PROSITE" id="PS50113">
    <property type="entry name" value="PAC"/>
    <property type="match status" value="1"/>
</dbReference>
<name>A0A9X4RM91_9BACT</name>
<dbReference type="EC" id="2.7.13.3" evidence="3"/>
<accession>A0A9X4RM91</accession>
<dbReference type="GO" id="GO:0006355">
    <property type="term" value="P:regulation of DNA-templated transcription"/>
    <property type="evidence" value="ECO:0007669"/>
    <property type="project" value="InterPro"/>
</dbReference>
<keyword evidence="12" id="KW-0902">Two-component regulatory system</keyword>
<dbReference type="PRINTS" id="PR00344">
    <property type="entry name" value="BCTRLSENSOR"/>
</dbReference>
<feature type="domain" description="PAC" evidence="17">
    <location>
        <begin position="329"/>
        <end position="381"/>
    </location>
</feature>
<feature type="domain" description="Histidine kinase" evidence="15">
    <location>
        <begin position="394"/>
        <end position="601"/>
    </location>
</feature>
<evidence type="ECO:0000259" key="15">
    <source>
        <dbReference type="PROSITE" id="PS50109"/>
    </source>
</evidence>
<keyword evidence="19" id="KW-1185">Reference proteome</keyword>
<dbReference type="SUPFAM" id="SSF47384">
    <property type="entry name" value="Homodimeric domain of signal transducing histidine kinase"/>
    <property type="match status" value="1"/>
</dbReference>
<evidence type="ECO:0000256" key="12">
    <source>
        <dbReference type="ARBA" id="ARBA00023012"/>
    </source>
</evidence>
<dbReference type="PANTHER" id="PTHR43065:SF10">
    <property type="entry name" value="PEROXIDE STRESS-ACTIVATED HISTIDINE KINASE MAK3"/>
    <property type="match status" value="1"/>
</dbReference>
<evidence type="ECO:0000256" key="11">
    <source>
        <dbReference type="ARBA" id="ARBA00022989"/>
    </source>
</evidence>
<organism evidence="18 19">
    <name type="scientific">Thiovibrio frasassiensis</name>
    <dbReference type="NCBI Taxonomy" id="2984131"/>
    <lineage>
        <taxon>Bacteria</taxon>
        <taxon>Pseudomonadati</taxon>
        <taxon>Thermodesulfobacteriota</taxon>
        <taxon>Desulfobulbia</taxon>
        <taxon>Desulfobulbales</taxon>
        <taxon>Thiovibrionaceae</taxon>
        <taxon>Thiovibrio</taxon>
    </lineage>
</organism>
<feature type="domain" description="PAS" evidence="16">
    <location>
        <begin position="261"/>
        <end position="324"/>
    </location>
</feature>
<evidence type="ECO:0000256" key="14">
    <source>
        <dbReference type="SAM" id="Phobius"/>
    </source>
</evidence>
<dbReference type="Pfam" id="PF00989">
    <property type="entry name" value="PAS"/>
    <property type="match status" value="1"/>
</dbReference>
<sequence>MRKKTKIVTSPFAYASPWILATAIGMLIGIVIFFAVNNLQREKRIMTESLFNKGQAIIRFIGAGTRASMMMMGSPNTQQFQHLIEQAAGESNIIYIAVANSEGKIVAHSTPTRVGTTFDHPLPGETELPPVGKYQIINVQGTKQKVFEIVAPFKPFMRGGGYFFKRHRQAMLQGEKRPPPHQMEGNPASCQFPPGAGTWLPGENLAIIVGLDMTEQDKIIQQDRFHMLYMSVALLLVAIGGWIALLTAQSYRSSQKTLMNMQAFTDLLISRLPVGIIATNAEGYIQTFNSTAARFTGKPPEQTIGQLQASALPQIQQLFPPEEHVGEVIDREILLPPDSSAPYHLQISSVPITDGQGNTIGKVMLMYDLTEIKKLEAQVRRHDRLVSLGKMAAGVAHEVRNPLSSIKGFATLLGSRFPTASEEGEAARLLIDEVERLNRSITELLTYARPLPLAIAEVEIEPFIEASLKLIQSDAKELGVAVHHEIALKRKQVRLDKDRLNQVLLNLYLNSLQAMEHGGELQVSAHAGTRPGTVEISVRDTGCGIAEDIMERVMDPYFTTKAEGTGLGLAMVYKIIDEHGGTIRIASKKGEGTTVTIILPG</sequence>
<evidence type="ECO:0000256" key="3">
    <source>
        <dbReference type="ARBA" id="ARBA00012438"/>
    </source>
</evidence>
<dbReference type="SUPFAM" id="SSF103190">
    <property type="entry name" value="Sensory domain-like"/>
    <property type="match status" value="1"/>
</dbReference>
<dbReference type="PANTHER" id="PTHR43065">
    <property type="entry name" value="SENSOR HISTIDINE KINASE"/>
    <property type="match status" value="1"/>
</dbReference>
<dbReference type="InterPro" id="IPR036097">
    <property type="entry name" value="HisK_dim/P_sf"/>
</dbReference>
<dbReference type="Gene3D" id="3.30.565.10">
    <property type="entry name" value="Histidine kinase-like ATPase, C-terminal domain"/>
    <property type="match status" value="1"/>
</dbReference>
<keyword evidence="7 14" id="KW-0812">Transmembrane</keyword>
<feature type="transmembrane region" description="Helical" evidence="14">
    <location>
        <begin position="12"/>
        <end position="36"/>
    </location>
</feature>
<dbReference type="Gene3D" id="3.30.450.20">
    <property type="entry name" value="PAS domain"/>
    <property type="match status" value="1"/>
</dbReference>
<evidence type="ECO:0000256" key="6">
    <source>
        <dbReference type="ARBA" id="ARBA00022679"/>
    </source>
</evidence>
<dbReference type="GO" id="GO:0005886">
    <property type="term" value="C:plasma membrane"/>
    <property type="evidence" value="ECO:0007669"/>
    <property type="project" value="UniProtKB-SubCell"/>
</dbReference>
<feature type="transmembrane region" description="Helical" evidence="14">
    <location>
        <begin position="228"/>
        <end position="248"/>
    </location>
</feature>
<evidence type="ECO:0000256" key="7">
    <source>
        <dbReference type="ARBA" id="ARBA00022692"/>
    </source>
</evidence>
<dbReference type="GO" id="GO:0000155">
    <property type="term" value="F:phosphorelay sensor kinase activity"/>
    <property type="evidence" value="ECO:0007669"/>
    <property type="project" value="InterPro"/>
</dbReference>
<evidence type="ECO:0000256" key="10">
    <source>
        <dbReference type="ARBA" id="ARBA00022840"/>
    </source>
</evidence>
<dbReference type="SMART" id="SM00091">
    <property type="entry name" value="PAS"/>
    <property type="match status" value="1"/>
</dbReference>
<dbReference type="Gene3D" id="1.10.287.130">
    <property type="match status" value="1"/>
</dbReference>
<keyword evidence="6" id="KW-0808">Transferase</keyword>
<evidence type="ECO:0000259" key="16">
    <source>
        <dbReference type="PROSITE" id="PS50112"/>
    </source>
</evidence>
<evidence type="ECO:0000256" key="9">
    <source>
        <dbReference type="ARBA" id="ARBA00022777"/>
    </source>
</evidence>
<comment type="catalytic activity">
    <reaction evidence="1">
        <text>ATP + protein L-histidine = ADP + protein N-phospho-L-histidine.</text>
        <dbReference type="EC" id="2.7.13.3"/>
    </reaction>
</comment>
<dbReference type="PROSITE" id="PS50112">
    <property type="entry name" value="PAS"/>
    <property type="match status" value="1"/>
</dbReference>
<keyword evidence="10 18" id="KW-0067">ATP-binding</keyword>
<reference evidence="18" key="2">
    <citation type="submission" date="2022-10" db="EMBL/GenBank/DDBJ databases">
        <authorList>
            <person name="Aronson H.S."/>
        </authorList>
    </citation>
    <scope>NUCLEOTIDE SEQUENCE</scope>
    <source>
        <strain evidence="18">RS19-109</strain>
    </source>
</reference>
<keyword evidence="9" id="KW-0418">Kinase</keyword>
<evidence type="ECO:0000256" key="4">
    <source>
        <dbReference type="ARBA" id="ARBA00022475"/>
    </source>
</evidence>
<dbReference type="Proteomes" id="UP001154240">
    <property type="component" value="Unassembled WGS sequence"/>
</dbReference>
<dbReference type="InterPro" id="IPR036890">
    <property type="entry name" value="HATPase_C_sf"/>
</dbReference>
<dbReference type="Pfam" id="PF00512">
    <property type="entry name" value="HisKA"/>
    <property type="match status" value="1"/>
</dbReference>
<dbReference type="RefSeq" id="WP_307633511.1">
    <property type="nucleotide sequence ID" value="NZ_JAPHEH010000001.1"/>
</dbReference>
<comment type="subcellular location">
    <subcellularLocation>
        <location evidence="2">Cell membrane</location>
        <topology evidence="2">Multi-pass membrane protein</topology>
    </subcellularLocation>
</comment>
<keyword evidence="8" id="KW-0547">Nucleotide-binding</keyword>
<keyword evidence="4" id="KW-1003">Cell membrane</keyword>
<dbReference type="InterPro" id="IPR029151">
    <property type="entry name" value="Sensor-like_sf"/>
</dbReference>
<reference evidence="18" key="1">
    <citation type="journal article" date="2022" name="bioRxiv">
        <title>Thiovibrio frasassiensisgen. nov., sp. nov., an autotrophic, elemental sulfur disproportionating bacterium isolated from sulfidic karst sediment, and proposal of Thiovibrionaceae fam. nov.</title>
        <authorList>
            <person name="Aronson H."/>
            <person name="Thomas C."/>
            <person name="Bhattacharyya M."/>
            <person name="Eckstein S."/>
            <person name="Jensen S."/>
            <person name="Barco R."/>
            <person name="Macalady J."/>
            <person name="Amend J."/>
        </authorList>
    </citation>
    <scope>NUCLEOTIDE SEQUENCE</scope>
    <source>
        <strain evidence="18">RS19-109</strain>
    </source>
</reference>
<dbReference type="Pfam" id="PF17203">
    <property type="entry name" value="sCache_3_2"/>
    <property type="match status" value="1"/>
</dbReference>
<keyword evidence="13 14" id="KW-0472">Membrane</keyword>
<evidence type="ECO:0000256" key="5">
    <source>
        <dbReference type="ARBA" id="ARBA00022553"/>
    </source>
</evidence>
<dbReference type="Pfam" id="PF02518">
    <property type="entry name" value="HATPase_c"/>
    <property type="match status" value="1"/>
</dbReference>
<dbReference type="CDD" id="cd00082">
    <property type="entry name" value="HisKA"/>
    <property type="match status" value="1"/>
</dbReference>